<feature type="region of interest" description="Disordered" evidence="17">
    <location>
        <begin position="787"/>
        <end position="818"/>
    </location>
</feature>
<keyword evidence="11 15" id="KW-0863">Zinc-finger</keyword>
<dbReference type="GO" id="GO:0016567">
    <property type="term" value="P:protein ubiquitination"/>
    <property type="evidence" value="ECO:0007669"/>
    <property type="project" value="UniProtKB-UniPathway"/>
</dbReference>
<dbReference type="GO" id="GO:0043023">
    <property type="term" value="F:ribosomal large subunit binding"/>
    <property type="evidence" value="ECO:0007669"/>
    <property type="project" value="TreeGrafter"/>
</dbReference>
<feature type="compositionally biased region" description="Basic and acidic residues" evidence="17">
    <location>
        <begin position="552"/>
        <end position="570"/>
    </location>
</feature>
<dbReference type="EC" id="2.3.2.27" evidence="5 16"/>
<comment type="catalytic activity">
    <reaction evidence="1 16">
        <text>S-ubiquitinyl-[E2 ubiquitin-conjugating enzyme]-L-cysteine + [acceptor protein]-L-lysine = [E2 ubiquitin-conjugating enzyme]-L-cysteine + N(6)-ubiquitinyl-[acceptor protein]-L-lysine.</text>
        <dbReference type="EC" id="2.3.2.27"/>
    </reaction>
</comment>
<evidence type="ECO:0000256" key="1">
    <source>
        <dbReference type="ARBA" id="ARBA00000900"/>
    </source>
</evidence>
<dbReference type="InterPro" id="IPR054476">
    <property type="entry name" value="Ltn1_N"/>
</dbReference>
<feature type="compositionally biased region" description="Polar residues" evidence="17">
    <location>
        <begin position="542"/>
        <end position="551"/>
    </location>
</feature>
<feature type="domain" description="RING-type" evidence="18">
    <location>
        <begin position="1889"/>
        <end position="1936"/>
    </location>
</feature>
<dbReference type="PANTHER" id="PTHR12389">
    <property type="entry name" value="ZINC FINGER PROTEIN 294"/>
    <property type="match status" value="1"/>
</dbReference>
<comment type="pathway">
    <text evidence="3 16">Protein modification; protein ubiquitination.</text>
</comment>
<evidence type="ECO:0000256" key="4">
    <source>
        <dbReference type="ARBA" id="ARBA00007997"/>
    </source>
</evidence>
<evidence type="ECO:0000256" key="5">
    <source>
        <dbReference type="ARBA" id="ARBA00012483"/>
    </source>
</evidence>
<keyword evidence="9 16" id="KW-0479">Metal-binding</keyword>
<evidence type="ECO:0000256" key="17">
    <source>
        <dbReference type="SAM" id="MobiDB-lite"/>
    </source>
</evidence>
<dbReference type="GeneID" id="108668543"/>
<evidence type="ECO:0000313" key="19">
    <source>
        <dbReference type="Proteomes" id="UP000694843"/>
    </source>
</evidence>
<evidence type="ECO:0000256" key="14">
    <source>
        <dbReference type="ARBA" id="ARBA00032366"/>
    </source>
</evidence>
<feature type="compositionally biased region" description="Acidic residues" evidence="17">
    <location>
        <begin position="805"/>
        <end position="818"/>
    </location>
</feature>
<sequence length="1939" mass="215673">MGKDKNAPRTKGNQKPSSSVRSAELLGGLKSNGAFLGFGAAGGFSSVSDGHRESDLTITDGFRLAFRKMAKKDSITKVKALQEFEELIKTEELSSAETALPFWPRLYCKLSLDTEKKVRECAQICHGHLAIKVGKSMAPHLKSVVPTWLLAMNDPYSAAAVAANRAFKEVFAEDKRPGVLFLCSKEIFDFILDNLFQQTADSLSDPKASTSVEREEKYIRVLCCSLESIALVQRLTKHHTSFATQMLPVLSTLLHKENFWKLHKHPNLKVRCSFFECVCEVTRSGGCDVRAASLAVRAGLSDADAAVVPHAYAALLQLADTHKECWEELGDSSRKPLSERLLRLLQEKCRGVAAEVLPLLLPLLAVMPRTALAQPQSFYMKLLKQIYGLIERSEELQSRQEATVAVKTLFECVRLFSKDSELEEGFWQQVMTELLGSAMLLSLNSGKQLDSEVVYEELVSLSNFWARNQLDQTVLDALWNTCFHHCLGVLTIKQPLQLRQILLLLQTIRNPQRHTKSKKSGVKFRECKVIDESSNKIVQEKSGVQASSQEEGSPKDTDKHSEMKDQENDLRTITVIPNPSDADLFKNQENNESSPLRRKQSMGASSKEMFISQFINSSEVIRELVTLSCRLYNQENEDLSSKLSLLNIFVELVSIFRDVRPYDQVLPEDGAGSCCHFLMDVLVPLLGYPDYAAQQLLTRLLHELLLTLSDEQQTQVLAVVLKGSTVEATRALLEHISVYHHPPSPPLTEWLSSAPLGAKLVSLLKEALAINFALAYEQQEMQIEEQQLRRKKGKKDNTGRRSNDNIDEEERGSNDDGEAMVNAKTQRGHLIALFQLVLSSQVTAADKTLTAARRLEFSANYVSQVLMVLYSSLPSELHIDNHQDTAQSIVSNVELVVQLASTVFSCSSCWLLPHSTDLLLALFLLLCPVDVLLAQPEADKDNDESTDVLVGSILPEKLITRLRLVAFGAFEQLALTAVSISGTENVNIKDELDVFLKNLLGHIKTSLYNPDCSYRGTSHLATLTSECLLIVSSAAADQDCDIPLDQQQVRDALTILLPSEGDLVEWETQMSHDYLVPTALVGSCSFRKCELPTTLQKTIGGDSYCRTAVFLGSVLLKLCGDAKQKHDDDTAPSDGVPAEDAALGEVEQLLLELEGEKSPVACEQQAHAGDEEEQVSLGPFCRLACVCVHAACYLDTVVALHDALNLRHVPAALRATAAALNVNTNALLRRLNTGNVQQISQIVRDMAGESDTGLWSVTLRRFMALWHHRVNASKLLHTLSATAFNATAVKQVLLQFVPASELLPLLDTEVVNLQSLSEDPFSGADVLAVIGGALLRCPANHSRHHVQAVMDVLLQWWKESPTIFLFAQDVDCITTRDEDISVVVKVVRVVRIVVQRHARHLTPLHWERLLCALTSWVQSMGDSTRQSVERSSSLMSLLCCVAECVAAVEAVMTALDTASPAERSEFPEKLQEEWEEFFSSFLHSVLLPLHCHLADRYCSPERRSVLLYCTCRALSEYAAAVPLRELSRHALPPLHHPKDDERTLKLPDNLQVLLNHLCAGLVSCHPVVSGTSHALLVRCLPSVMQQLNSTAAPKISEKEGALTEELALPNVLIRLIVQCGSIVSAVLEDRPVLGERVVVLPHTDSHSYVLAYCLAWHACFTALLACPDDVRPLYASELKNGDLLPLLLTMLVKLMPPQHHFPRRCRLASRDPPPSMLTTSLDLLNPQECGTSYVVWWVACQLYRQSLSLFPYWARTWYHAQSKKNSETINVFTTQHLSPLIIAEELAAIREFKSADDIVTVRVRSQREVVAVYRIDESDLELTLQLPPNLPLAPASMVHSEHSGVSSKLWEGWKSGLKTVLSYRNSPLIASLKVWKQNLDQKYQGVEPCYICYCIMQNTSHTLPGSQCRTCKKKFHSACLYQWFLSSPQSSCPLCRSVW</sequence>
<keyword evidence="19" id="KW-1185">Reference proteome</keyword>
<dbReference type="GO" id="GO:1990112">
    <property type="term" value="C:RQC complex"/>
    <property type="evidence" value="ECO:0007669"/>
    <property type="project" value="UniProtKB-UniRule"/>
</dbReference>
<dbReference type="PANTHER" id="PTHR12389:SF0">
    <property type="entry name" value="E3 UBIQUITIN-PROTEIN LIGASE LISTERIN"/>
    <property type="match status" value="1"/>
</dbReference>
<dbReference type="CDD" id="cd16491">
    <property type="entry name" value="RING-CH-C4HC3_LTN1"/>
    <property type="match status" value="1"/>
</dbReference>
<dbReference type="OMA" id="WWINTEK"/>
<evidence type="ECO:0000256" key="2">
    <source>
        <dbReference type="ARBA" id="ARBA00004514"/>
    </source>
</evidence>
<feature type="compositionally biased region" description="Basic and acidic residues" evidence="17">
    <location>
        <begin position="795"/>
        <end position="804"/>
    </location>
</feature>
<comment type="similarity">
    <text evidence="4 16">Belongs to the LTN1 family.</text>
</comment>
<dbReference type="Gene3D" id="1.25.10.10">
    <property type="entry name" value="Leucine-rich Repeat Variant"/>
    <property type="match status" value="1"/>
</dbReference>
<evidence type="ECO:0000256" key="8">
    <source>
        <dbReference type="ARBA" id="ARBA00022679"/>
    </source>
</evidence>
<dbReference type="InterPro" id="IPR013083">
    <property type="entry name" value="Znf_RING/FYVE/PHD"/>
</dbReference>
<keyword evidence="7" id="KW-0963">Cytoplasm</keyword>
<evidence type="ECO:0000256" key="12">
    <source>
        <dbReference type="ARBA" id="ARBA00022786"/>
    </source>
</evidence>
<dbReference type="SUPFAM" id="SSF48371">
    <property type="entry name" value="ARM repeat"/>
    <property type="match status" value="2"/>
</dbReference>
<dbReference type="Pfam" id="PF23009">
    <property type="entry name" value="UBC_like"/>
    <property type="match status" value="1"/>
</dbReference>
<evidence type="ECO:0000259" key="18">
    <source>
        <dbReference type="PROSITE" id="PS50089"/>
    </source>
</evidence>
<dbReference type="GO" id="GO:1990116">
    <property type="term" value="P:ribosome-associated ubiquitin-dependent protein catabolic process"/>
    <property type="evidence" value="ECO:0007669"/>
    <property type="project" value="UniProtKB-UniRule"/>
</dbReference>
<feature type="compositionally biased region" description="Polar residues" evidence="17">
    <location>
        <begin position="11"/>
        <end position="21"/>
    </location>
</feature>
<feature type="region of interest" description="Disordered" evidence="17">
    <location>
        <begin position="538"/>
        <end position="603"/>
    </location>
</feature>
<dbReference type="InterPro" id="IPR054477">
    <property type="entry name" value="LTN1_E3_ligase_6th"/>
</dbReference>
<dbReference type="SUPFAM" id="SSF57850">
    <property type="entry name" value="RING/U-box"/>
    <property type="match status" value="1"/>
</dbReference>
<evidence type="ECO:0000256" key="6">
    <source>
        <dbReference type="ARBA" id="ARBA00017157"/>
    </source>
</evidence>
<dbReference type="Proteomes" id="UP000694843">
    <property type="component" value="Unplaced"/>
</dbReference>
<dbReference type="InterPro" id="IPR039804">
    <property type="entry name" value="RING-CH-C4HC3_LTN1"/>
</dbReference>
<dbReference type="GO" id="GO:0005829">
    <property type="term" value="C:cytosol"/>
    <property type="evidence" value="ECO:0007669"/>
    <property type="project" value="UniProtKB-SubCell"/>
</dbReference>
<keyword evidence="13 16" id="KW-0862">Zinc</keyword>
<dbReference type="Pfam" id="PF22999">
    <property type="entry name" value="LTN1_E3_ligase_6th"/>
    <property type="match status" value="1"/>
</dbReference>
<dbReference type="KEGG" id="hazt:108668543"/>
<keyword evidence="12 16" id="KW-0833">Ubl conjugation pathway</keyword>
<evidence type="ECO:0000256" key="9">
    <source>
        <dbReference type="ARBA" id="ARBA00022723"/>
    </source>
</evidence>
<evidence type="ECO:0000256" key="11">
    <source>
        <dbReference type="ARBA" id="ARBA00022771"/>
    </source>
</evidence>
<comment type="function">
    <text evidence="16">E3 ubiquitin-protein ligase. Component of the ribosome quality control complex (RQC), a ribosome-associated complex that mediates ubiquitination and extraction of incompletely synthesized nascent chains for proteasomal degradation.</text>
</comment>
<organism evidence="19 20">
    <name type="scientific">Hyalella azteca</name>
    <name type="common">Amphipod</name>
    <dbReference type="NCBI Taxonomy" id="294128"/>
    <lineage>
        <taxon>Eukaryota</taxon>
        <taxon>Metazoa</taxon>
        <taxon>Ecdysozoa</taxon>
        <taxon>Arthropoda</taxon>
        <taxon>Crustacea</taxon>
        <taxon>Multicrustacea</taxon>
        <taxon>Malacostraca</taxon>
        <taxon>Eumalacostraca</taxon>
        <taxon>Peracarida</taxon>
        <taxon>Amphipoda</taxon>
        <taxon>Senticaudata</taxon>
        <taxon>Talitrida</taxon>
        <taxon>Talitroidea</taxon>
        <taxon>Hyalellidae</taxon>
        <taxon>Hyalella</taxon>
    </lineage>
</organism>
<comment type="subcellular location">
    <subcellularLocation>
        <location evidence="2">Cytoplasm</location>
        <location evidence="2">Cytosol</location>
    </subcellularLocation>
</comment>
<evidence type="ECO:0000256" key="10">
    <source>
        <dbReference type="ARBA" id="ARBA00022737"/>
    </source>
</evidence>
<comment type="subunit">
    <text evidence="16">Component of the ribosome quality control complex (RQC).</text>
</comment>
<evidence type="ECO:0000313" key="20">
    <source>
        <dbReference type="RefSeq" id="XP_018011268.1"/>
    </source>
</evidence>
<dbReference type="FunFam" id="3.30.40.10:FF:000038">
    <property type="entry name" value="E3 ubiquitin-protein ligase listerin"/>
    <property type="match status" value="1"/>
</dbReference>
<dbReference type="Pfam" id="PF22958">
    <property type="entry name" value="Ltn1_1st"/>
    <property type="match status" value="1"/>
</dbReference>
<dbReference type="InterPro" id="IPR011989">
    <property type="entry name" value="ARM-like"/>
</dbReference>
<keyword evidence="8 16" id="KW-0808">Transferase</keyword>
<dbReference type="InterPro" id="IPR054478">
    <property type="entry name" value="LTN1_UBC"/>
</dbReference>
<proteinExistence type="inferred from homology"/>
<protein>
    <recommendedName>
        <fullName evidence="6 16">E3 ubiquitin-protein ligase listerin</fullName>
        <ecNumber evidence="5 16">2.3.2.27</ecNumber>
    </recommendedName>
    <alternativeName>
        <fullName evidence="14 16">RING-type E3 ubiquitin transferase listerin</fullName>
    </alternativeName>
</protein>
<dbReference type="InterPro" id="IPR001841">
    <property type="entry name" value="Znf_RING"/>
</dbReference>
<dbReference type="OrthoDB" id="6108at2759"/>
<dbReference type="InterPro" id="IPR016024">
    <property type="entry name" value="ARM-type_fold"/>
</dbReference>
<dbReference type="GO" id="GO:0072344">
    <property type="term" value="P:rescue of stalled ribosome"/>
    <property type="evidence" value="ECO:0007669"/>
    <property type="project" value="UniProtKB-UniRule"/>
</dbReference>
<dbReference type="GO" id="GO:0008270">
    <property type="term" value="F:zinc ion binding"/>
    <property type="evidence" value="ECO:0007669"/>
    <property type="project" value="UniProtKB-KW"/>
</dbReference>
<dbReference type="InterPro" id="IPR039795">
    <property type="entry name" value="LTN1/Rkr1"/>
</dbReference>
<evidence type="ECO:0000256" key="15">
    <source>
        <dbReference type="PROSITE-ProRule" id="PRU00175"/>
    </source>
</evidence>
<dbReference type="UniPathway" id="UPA00143"/>
<evidence type="ECO:0000256" key="7">
    <source>
        <dbReference type="ARBA" id="ARBA00022490"/>
    </source>
</evidence>
<reference evidence="20" key="1">
    <citation type="submission" date="2025-08" db="UniProtKB">
        <authorList>
            <consortium name="RefSeq"/>
        </authorList>
    </citation>
    <scope>IDENTIFICATION</scope>
    <source>
        <tissue evidence="20">Whole organism</tissue>
    </source>
</reference>
<keyword evidence="10" id="KW-0677">Repeat</keyword>
<feature type="region of interest" description="Disordered" evidence="17">
    <location>
        <begin position="1"/>
        <end position="21"/>
    </location>
</feature>
<dbReference type="CTD" id="26046"/>
<dbReference type="Gene3D" id="3.30.40.10">
    <property type="entry name" value="Zinc/RING finger domain, C3HC4 (zinc finger)"/>
    <property type="match status" value="1"/>
</dbReference>
<accession>A0A8B7NCE5</accession>
<name>A0A8B7NCE5_HYAAZ</name>
<dbReference type="PROSITE" id="PS50089">
    <property type="entry name" value="ZF_RING_2"/>
    <property type="match status" value="1"/>
</dbReference>
<evidence type="ECO:0000256" key="3">
    <source>
        <dbReference type="ARBA" id="ARBA00004906"/>
    </source>
</evidence>
<evidence type="ECO:0000256" key="13">
    <source>
        <dbReference type="ARBA" id="ARBA00022833"/>
    </source>
</evidence>
<dbReference type="GO" id="GO:0061630">
    <property type="term" value="F:ubiquitin protein ligase activity"/>
    <property type="evidence" value="ECO:0007669"/>
    <property type="project" value="UniProtKB-UniRule"/>
</dbReference>
<dbReference type="RefSeq" id="XP_018011268.1">
    <property type="nucleotide sequence ID" value="XM_018155779.2"/>
</dbReference>
<evidence type="ECO:0000256" key="16">
    <source>
        <dbReference type="RuleBase" id="RU367090"/>
    </source>
</evidence>
<gene>
    <name evidence="20" type="primary">LOC108668543</name>
</gene>